<dbReference type="SUPFAM" id="SSF56219">
    <property type="entry name" value="DNase I-like"/>
    <property type="match status" value="1"/>
</dbReference>
<dbReference type="EMBL" id="BRXW01000647">
    <property type="protein sequence ID" value="GMH72018.1"/>
    <property type="molecule type" value="Genomic_DNA"/>
</dbReference>
<proteinExistence type="predicted"/>
<evidence type="ECO:0000256" key="1">
    <source>
        <dbReference type="SAM" id="SignalP"/>
    </source>
</evidence>
<evidence type="ECO:0008006" key="4">
    <source>
        <dbReference type="Google" id="ProtNLM"/>
    </source>
</evidence>
<name>A0A9W7EAY4_9STRA</name>
<evidence type="ECO:0000313" key="2">
    <source>
        <dbReference type="EMBL" id="GMH72018.1"/>
    </source>
</evidence>
<organism evidence="2 3">
    <name type="scientific">Triparma laevis f. longispina</name>
    <dbReference type="NCBI Taxonomy" id="1714387"/>
    <lineage>
        <taxon>Eukaryota</taxon>
        <taxon>Sar</taxon>
        <taxon>Stramenopiles</taxon>
        <taxon>Ochrophyta</taxon>
        <taxon>Bolidophyceae</taxon>
        <taxon>Parmales</taxon>
        <taxon>Triparmaceae</taxon>
        <taxon>Triparma</taxon>
    </lineage>
</organism>
<feature type="signal peptide" evidence="1">
    <location>
        <begin position="1"/>
        <end position="18"/>
    </location>
</feature>
<dbReference type="Gene3D" id="3.60.10.10">
    <property type="entry name" value="Endonuclease/exonuclease/phosphatase"/>
    <property type="match status" value="1"/>
</dbReference>
<reference evidence="3" key="1">
    <citation type="journal article" date="2023" name="Commun. Biol.">
        <title>Genome analysis of Parmales, the sister group of diatoms, reveals the evolutionary specialization of diatoms from phago-mixotrophs to photoautotrophs.</title>
        <authorList>
            <person name="Ban H."/>
            <person name="Sato S."/>
            <person name="Yoshikawa S."/>
            <person name="Yamada K."/>
            <person name="Nakamura Y."/>
            <person name="Ichinomiya M."/>
            <person name="Sato N."/>
            <person name="Blanc-Mathieu R."/>
            <person name="Endo H."/>
            <person name="Kuwata A."/>
            <person name="Ogata H."/>
        </authorList>
    </citation>
    <scope>NUCLEOTIDE SEQUENCE [LARGE SCALE GENOMIC DNA]</scope>
    <source>
        <strain evidence="3">NIES 3700</strain>
    </source>
</reference>
<dbReference type="AlphaFoldDB" id="A0A9W7EAY4"/>
<keyword evidence="3" id="KW-1185">Reference proteome</keyword>
<keyword evidence="1" id="KW-0732">Signal</keyword>
<protein>
    <recommendedName>
        <fullName evidence="4">Endonuclease/exonuclease/phosphatase domain-containing protein</fullName>
    </recommendedName>
</protein>
<dbReference type="OrthoDB" id="191899at2759"/>
<gene>
    <name evidence="2" type="ORF">TrLO_g6951</name>
</gene>
<feature type="chain" id="PRO_5040800102" description="Endonuclease/exonuclease/phosphatase domain-containing protein" evidence="1">
    <location>
        <begin position="19"/>
        <end position="523"/>
    </location>
</feature>
<comment type="caution">
    <text evidence="2">The sequence shown here is derived from an EMBL/GenBank/DDBJ whole genome shotgun (WGS) entry which is preliminary data.</text>
</comment>
<sequence length="523" mass="57767">MMLPNLVALSFITLPVASLTLTTVTYNMLSTSLSSPSIPWLLKLPKTIDPTGAVLEQVEAEYICGWHKNTKTGNYKRFRKLFGAIDLTMVNWTRIGVQAETESSGRCYVDGELRKTLPEILNELCPKETQDQVADFVAALHASKQEVYSWSYGRGRRVLDACTNNRGLGGHHRWKKITSQKPSVVVLCEYDVHGDYPDSQVYPMFMKRQTSNYPPPLPYLSDVPPGGAPNLYEYDASYDVFMKKGMEGCDTFAEAMCRLGYHSILFNAPGADGAGLGMFLDSAIFDWKGGKECCGVKWDSVFIDEEYEDVFCVDLEEMYTRVEDGQTVPVRLEDRKSVAIATVEMKGTGGRKCHLVGAHLTTKSRDRTGRVKHKGEIRAGELENIKRAFESKIKLHPNDVVIFAGDLNVQRGEELASIFGGLNDKFKTGYDAGEAKFVWGGRELKDAYEGVDVNKNAEGTLVGTTCNSKRVEAVDYIFYGGDGVNLVSRTDMNLAGCEAGIPDVMEGSDHIPLVVELDIGGGT</sequence>
<accession>A0A9W7EAY4</accession>
<evidence type="ECO:0000313" key="3">
    <source>
        <dbReference type="Proteomes" id="UP001165122"/>
    </source>
</evidence>
<dbReference type="InterPro" id="IPR036691">
    <property type="entry name" value="Endo/exonu/phosph_ase_sf"/>
</dbReference>
<dbReference type="Proteomes" id="UP001165122">
    <property type="component" value="Unassembled WGS sequence"/>
</dbReference>